<organism evidence="2 3">
    <name type="scientific">Crateriforma conspicua</name>
    <dbReference type="NCBI Taxonomy" id="2527996"/>
    <lineage>
        <taxon>Bacteria</taxon>
        <taxon>Pseudomonadati</taxon>
        <taxon>Planctomycetota</taxon>
        <taxon>Planctomycetia</taxon>
        <taxon>Planctomycetales</taxon>
        <taxon>Planctomycetaceae</taxon>
        <taxon>Crateriforma</taxon>
    </lineage>
</organism>
<name>A0A5C6FXZ5_9PLAN</name>
<gene>
    <name evidence="2" type="ORF">V7x_14570</name>
</gene>
<sequence>MDDILRRNGFQRPNDNEIGIMKKTGTPTRVDDEQKTRKYRYYRPHWMHSPIG</sequence>
<dbReference type="AlphaFoldDB" id="A0A5C6FXZ5"/>
<protein>
    <submittedName>
        <fullName evidence="2">Uncharacterized protein</fullName>
    </submittedName>
</protein>
<evidence type="ECO:0000313" key="3">
    <source>
        <dbReference type="Proteomes" id="UP000316476"/>
    </source>
</evidence>
<evidence type="ECO:0000256" key="1">
    <source>
        <dbReference type="SAM" id="MobiDB-lite"/>
    </source>
</evidence>
<proteinExistence type="predicted"/>
<evidence type="ECO:0000313" key="2">
    <source>
        <dbReference type="EMBL" id="TWU65903.1"/>
    </source>
</evidence>
<comment type="caution">
    <text evidence="2">The sequence shown here is derived from an EMBL/GenBank/DDBJ whole genome shotgun (WGS) entry which is preliminary data.</text>
</comment>
<dbReference type="EMBL" id="SJPZ01000001">
    <property type="protein sequence ID" value="TWU65903.1"/>
    <property type="molecule type" value="Genomic_DNA"/>
</dbReference>
<dbReference type="Proteomes" id="UP000316476">
    <property type="component" value="Unassembled WGS sequence"/>
</dbReference>
<reference evidence="2 3" key="1">
    <citation type="submission" date="2019-02" db="EMBL/GenBank/DDBJ databases">
        <title>Deep-cultivation of Planctomycetes and their phenomic and genomic characterization uncovers novel biology.</title>
        <authorList>
            <person name="Wiegand S."/>
            <person name="Jogler M."/>
            <person name="Boedeker C."/>
            <person name="Pinto D."/>
            <person name="Vollmers J."/>
            <person name="Rivas-Marin E."/>
            <person name="Kohn T."/>
            <person name="Peeters S.H."/>
            <person name="Heuer A."/>
            <person name="Rast P."/>
            <person name="Oberbeckmann S."/>
            <person name="Bunk B."/>
            <person name="Jeske O."/>
            <person name="Meyerdierks A."/>
            <person name="Storesund J.E."/>
            <person name="Kallscheuer N."/>
            <person name="Luecker S."/>
            <person name="Lage O.M."/>
            <person name="Pohl T."/>
            <person name="Merkel B.J."/>
            <person name="Hornburger P."/>
            <person name="Mueller R.-W."/>
            <person name="Bruemmer F."/>
            <person name="Labrenz M."/>
            <person name="Spormann A.M."/>
            <person name="Op Den Camp H."/>
            <person name="Overmann J."/>
            <person name="Amann R."/>
            <person name="Jetten M.S.M."/>
            <person name="Mascher T."/>
            <person name="Medema M.H."/>
            <person name="Devos D.P."/>
            <person name="Kaster A.-K."/>
            <person name="Ovreas L."/>
            <person name="Rohde M."/>
            <person name="Galperin M.Y."/>
            <person name="Jogler C."/>
        </authorList>
    </citation>
    <scope>NUCLEOTIDE SEQUENCE [LARGE SCALE GENOMIC DNA]</scope>
    <source>
        <strain evidence="2 3">V7</strain>
    </source>
</reference>
<accession>A0A5C6FXZ5</accession>
<feature type="region of interest" description="Disordered" evidence="1">
    <location>
        <begin position="1"/>
        <end position="33"/>
    </location>
</feature>